<dbReference type="CDD" id="cd06170">
    <property type="entry name" value="LuxR_C_like"/>
    <property type="match status" value="1"/>
</dbReference>
<dbReference type="Pfam" id="PF13191">
    <property type="entry name" value="AAA_16"/>
    <property type="match status" value="1"/>
</dbReference>
<sequence>MFVGRMEELALLRAELRAAAAGSVRRVVVEGPEGIGKTALINHALDGEAGARVLMVSGEEDERELPLGIVRQLIAEATRLNTRAPAGTAARLDPGAPAGAAASISGRGSAAAVDTGPSDTLTRSETGGPGVCAAGLGPRGVGVGPCGAGVGARMAGVGPWAAAGQVVCDLVGRLAGQGLLGLVVDDAQWVDQPSLRALGYALRRVRAGKVIVLVACRDLGGAWLPEGLRRLLTGDDVVRLTLRGLSPADLIEIASDRPPVAIPEDLIVPSGPDATMQLPGDLPDRQAAGHQRGGAQRARRVQSSHERTAAPAATAQSRGCERAVPPGTAHAGGGAVAGPVGRAQVGSGRAAVSGGKARAPQPGDAPVPVGTVGAGEVDGVGLRGSVAVGERGAGEGVEPCDGGGRGAGLGEGAAVRLWEHSRGNPLHARALLEVVPPAVLRDPWARLPAPETYRRIFARRLRSCTPATRRLVSVCAVLGEECPLHVAVTVAGEVGKSLDGLEVDKRLDTLEGGERLDALAVAEPSAAMGVGERFGASGVGESVDALEGSRRLDPLEVGGRFGALAVGEPVDSSGAGGRFDALGVRESLDALEEAVGAGLLRELPGRMVGFVEPLARAAAYDGIGAGMRARLHLAASRVTEDTGAALWHRAAAADGPDEVLAEELAGYAAKAAQHGLWQEAAAHLDLAAGLTESAACRDELRTAVLEHVLIGGDVLRAAELAAVRNADPRPVRRYVLGRLALAAGRFDEASELLAEAWRHAEPGFAADVAEQLAWLRLVTGDRAAAADWARLAIEQPIQGMAARPYDVLALAGAPCAGAPPGSLAAAVTLLARDEPGQARAMLGRAAGSAAPAHHRLLATALLAVAEHACARWDKAAAHAEYAFAQAAALGQRWLLPSLAAACVAPLAALGEHVRALTHATEAAATARRLGHVMGERQAALALAVLTPGEAPPAAHLPAPSTASGMYGVPGAGGDREPGGGPDVFVPDARPARIEALVADGRLEEAERALAAFDSEGTRYDADRAWQSGEVGRQGGEGVRCDGEGAWRGSEEVRCDGEGVRCDGEEVWRGSAEARRGEARRRAERARLRGLLLAGRNAPAQAEEAFVRALSLVEAGVCPLEEARVLLDLGRLLRRTGRRKVAAERLGAARAISERLGARPLAERCGKELEACGMEPPATARLGLTPQELSTATLVAGGLTNRQIARELLISVKTVEYHIGKIYTKLGISSRVALAAKLAV</sequence>
<dbReference type="GO" id="GO:0003677">
    <property type="term" value="F:DNA binding"/>
    <property type="evidence" value="ECO:0007669"/>
    <property type="project" value="InterPro"/>
</dbReference>
<dbReference type="GO" id="GO:0006355">
    <property type="term" value="P:regulation of DNA-templated transcription"/>
    <property type="evidence" value="ECO:0007669"/>
    <property type="project" value="InterPro"/>
</dbReference>
<reference evidence="5 6" key="1">
    <citation type="submission" date="2018-03" db="EMBL/GenBank/DDBJ databases">
        <title>Genomic Encyclopedia of Type Strains, Phase III (KMG-III): the genomes of soil and plant-associated and newly described type strains.</title>
        <authorList>
            <person name="Whitman W."/>
        </authorList>
    </citation>
    <scope>NUCLEOTIDE SEQUENCE [LARGE SCALE GENOMIC DNA]</scope>
    <source>
        <strain evidence="5 6">CGMCC 4.7104</strain>
    </source>
</reference>
<dbReference type="OrthoDB" id="3178131at2"/>
<gene>
    <name evidence="5" type="ORF">B0I32_104281</name>
</gene>
<dbReference type="GO" id="GO:0005524">
    <property type="term" value="F:ATP binding"/>
    <property type="evidence" value="ECO:0007669"/>
    <property type="project" value="UniProtKB-KW"/>
</dbReference>
<dbReference type="SMART" id="SM00421">
    <property type="entry name" value="HTH_LUXR"/>
    <property type="match status" value="1"/>
</dbReference>
<dbReference type="AlphaFoldDB" id="A0A2T0N586"/>
<dbReference type="PROSITE" id="PS50043">
    <property type="entry name" value="HTH_LUXR_2"/>
    <property type="match status" value="1"/>
</dbReference>
<dbReference type="InterPro" id="IPR041664">
    <property type="entry name" value="AAA_16"/>
</dbReference>
<keyword evidence="1" id="KW-0547">Nucleotide-binding</keyword>
<proteinExistence type="predicted"/>
<feature type="compositionally biased region" description="Low complexity" evidence="3">
    <location>
        <begin position="89"/>
        <end position="112"/>
    </location>
</feature>
<dbReference type="SUPFAM" id="SSF52540">
    <property type="entry name" value="P-loop containing nucleoside triphosphate hydrolases"/>
    <property type="match status" value="1"/>
</dbReference>
<dbReference type="EMBL" id="PVNG01000004">
    <property type="protein sequence ID" value="PRX67524.1"/>
    <property type="molecule type" value="Genomic_DNA"/>
</dbReference>
<feature type="domain" description="HTH luxR-type" evidence="4">
    <location>
        <begin position="1176"/>
        <end position="1239"/>
    </location>
</feature>
<comment type="caution">
    <text evidence="5">The sequence shown here is derived from an EMBL/GenBank/DDBJ whole genome shotgun (WGS) entry which is preliminary data.</text>
</comment>
<dbReference type="Pfam" id="PF00196">
    <property type="entry name" value="GerE"/>
    <property type="match status" value="1"/>
</dbReference>
<keyword evidence="6" id="KW-1185">Reference proteome</keyword>
<organism evidence="5 6">
    <name type="scientific">Nonomuraea fuscirosea</name>
    <dbReference type="NCBI Taxonomy" id="1291556"/>
    <lineage>
        <taxon>Bacteria</taxon>
        <taxon>Bacillati</taxon>
        <taxon>Actinomycetota</taxon>
        <taxon>Actinomycetes</taxon>
        <taxon>Streptosporangiales</taxon>
        <taxon>Streptosporangiaceae</taxon>
        <taxon>Nonomuraea</taxon>
    </lineage>
</organism>
<feature type="region of interest" description="Disordered" evidence="3">
    <location>
        <begin position="271"/>
        <end position="337"/>
    </location>
</feature>
<evidence type="ECO:0000256" key="2">
    <source>
        <dbReference type="ARBA" id="ARBA00022840"/>
    </source>
</evidence>
<dbReference type="InterPro" id="IPR027417">
    <property type="entry name" value="P-loop_NTPase"/>
</dbReference>
<dbReference type="GO" id="GO:0005737">
    <property type="term" value="C:cytoplasm"/>
    <property type="evidence" value="ECO:0007669"/>
    <property type="project" value="TreeGrafter"/>
</dbReference>
<dbReference type="Proteomes" id="UP000238312">
    <property type="component" value="Unassembled WGS sequence"/>
</dbReference>
<dbReference type="Gene3D" id="3.40.50.300">
    <property type="entry name" value="P-loop containing nucleotide triphosphate hydrolases"/>
    <property type="match status" value="1"/>
</dbReference>
<dbReference type="InterPro" id="IPR036388">
    <property type="entry name" value="WH-like_DNA-bd_sf"/>
</dbReference>
<dbReference type="PANTHER" id="PTHR16305">
    <property type="entry name" value="TESTICULAR SOLUBLE ADENYLYL CYCLASE"/>
    <property type="match status" value="1"/>
</dbReference>
<evidence type="ECO:0000313" key="6">
    <source>
        <dbReference type="Proteomes" id="UP000238312"/>
    </source>
</evidence>
<dbReference type="SUPFAM" id="SSF46894">
    <property type="entry name" value="C-terminal effector domain of the bipartite response regulators"/>
    <property type="match status" value="1"/>
</dbReference>
<dbReference type="PANTHER" id="PTHR16305:SF35">
    <property type="entry name" value="TRANSCRIPTIONAL ACTIVATOR DOMAIN"/>
    <property type="match status" value="1"/>
</dbReference>
<dbReference type="InterPro" id="IPR000792">
    <property type="entry name" value="Tscrpt_reg_LuxR_C"/>
</dbReference>
<dbReference type="InterPro" id="IPR016032">
    <property type="entry name" value="Sig_transdc_resp-reg_C-effctor"/>
</dbReference>
<keyword evidence="2" id="KW-0067">ATP-binding</keyword>
<accession>A0A2T0N586</accession>
<evidence type="ECO:0000313" key="5">
    <source>
        <dbReference type="EMBL" id="PRX67524.1"/>
    </source>
</evidence>
<evidence type="ECO:0000259" key="4">
    <source>
        <dbReference type="PROSITE" id="PS50043"/>
    </source>
</evidence>
<feature type="compositionally biased region" description="Low complexity" evidence="3">
    <location>
        <begin position="285"/>
        <end position="296"/>
    </location>
</feature>
<evidence type="ECO:0000256" key="1">
    <source>
        <dbReference type="ARBA" id="ARBA00022741"/>
    </source>
</evidence>
<feature type="region of interest" description="Disordered" evidence="3">
    <location>
        <begin position="950"/>
        <end position="986"/>
    </location>
</feature>
<feature type="region of interest" description="Disordered" evidence="3">
    <location>
        <begin position="85"/>
        <end position="126"/>
    </location>
</feature>
<protein>
    <submittedName>
        <fullName evidence="5">Regulatory LuxR family protein</fullName>
    </submittedName>
</protein>
<dbReference type="GO" id="GO:0004016">
    <property type="term" value="F:adenylate cyclase activity"/>
    <property type="evidence" value="ECO:0007669"/>
    <property type="project" value="TreeGrafter"/>
</dbReference>
<name>A0A2T0N586_9ACTN</name>
<evidence type="ECO:0000256" key="3">
    <source>
        <dbReference type="SAM" id="MobiDB-lite"/>
    </source>
</evidence>
<dbReference type="PRINTS" id="PR00038">
    <property type="entry name" value="HTHLUXR"/>
</dbReference>
<dbReference type="Gene3D" id="1.10.10.10">
    <property type="entry name" value="Winged helix-like DNA-binding domain superfamily/Winged helix DNA-binding domain"/>
    <property type="match status" value="1"/>
</dbReference>